<keyword evidence="6" id="KW-0418">Kinase</keyword>
<evidence type="ECO:0000256" key="4">
    <source>
        <dbReference type="ARBA" id="ARBA00022679"/>
    </source>
</evidence>
<feature type="region of interest" description="Disordered" evidence="12">
    <location>
        <begin position="697"/>
        <end position="749"/>
    </location>
</feature>
<dbReference type="InterPro" id="IPR050494">
    <property type="entry name" value="Ser_Thr_dual-spec_kinase"/>
</dbReference>
<comment type="caution">
    <text evidence="14">The sequence shown here is derived from an EMBL/GenBank/DDBJ whole genome shotgun (WGS) entry which is preliminary data.</text>
</comment>
<feature type="compositionally biased region" description="Polar residues" evidence="12">
    <location>
        <begin position="38"/>
        <end position="64"/>
    </location>
</feature>
<name>A0AAU9IHW4_9CILI</name>
<feature type="compositionally biased region" description="Low complexity" evidence="12">
    <location>
        <begin position="276"/>
        <end position="287"/>
    </location>
</feature>
<comment type="catalytic activity">
    <reaction evidence="8">
        <text>L-seryl-[protein] + ATP = O-phospho-L-seryl-[protein] + ADP + H(+)</text>
        <dbReference type="Rhea" id="RHEA:17989"/>
        <dbReference type="Rhea" id="RHEA-COMP:9863"/>
        <dbReference type="Rhea" id="RHEA-COMP:11604"/>
        <dbReference type="ChEBI" id="CHEBI:15378"/>
        <dbReference type="ChEBI" id="CHEBI:29999"/>
        <dbReference type="ChEBI" id="CHEBI:30616"/>
        <dbReference type="ChEBI" id="CHEBI:83421"/>
        <dbReference type="ChEBI" id="CHEBI:456216"/>
        <dbReference type="EC" id="2.7.12.1"/>
    </reaction>
</comment>
<dbReference type="GO" id="GO:0005737">
    <property type="term" value="C:cytoplasm"/>
    <property type="evidence" value="ECO:0007669"/>
    <property type="project" value="TreeGrafter"/>
</dbReference>
<feature type="compositionally biased region" description="Low complexity" evidence="12">
    <location>
        <begin position="65"/>
        <end position="84"/>
    </location>
</feature>
<dbReference type="Pfam" id="PF00069">
    <property type="entry name" value="Pkinase"/>
    <property type="match status" value="1"/>
</dbReference>
<dbReference type="FunFam" id="1.10.510.10:FF:000624">
    <property type="entry name" value="Mitogen-activated protein kinase"/>
    <property type="match status" value="1"/>
</dbReference>
<evidence type="ECO:0000259" key="13">
    <source>
        <dbReference type="PROSITE" id="PS50011"/>
    </source>
</evidence>
<evidence type="ECO:0000256" key="9">
    <source>
        <dbReference type="ARBA" id="ARBA00049308"/>
    </source>
</evidence>
<organism evidence="14 15">
    <name type="scientific">Blepharisma stoltei</name>
    <dbReference type="NCBI Taxonomy" id="1481888"/>
    <lineage>
        <taxon>Eukaryota</taxon>
        <taxon>Sar</taxon>
        <taxon>Alveolata</taxon>
        <taxon>Ciliophora</taxon>
        <taxon>Postciliodesmatophora</taxon>
        <taxon>Heterotrichea</taxon>
        <taxon>Heterotrichida</taxon>
        <taxon>Blepharismidae</taxon>
        <taxon>Blepharisma</taxon>
    </lineage>
</organism>
<evidence type="ECO:0000256" key="12">
    <source>
        <dbReference type="SAM" id="MobiDB-lite"/>
    </source>
</evidence>
<dbReference type="InterPro" id="IPR042521">
    <property type="entry name" value="DYRK"/>
</dbReference>
<dbReference type="Gene3D" id="1.10.510.10">
    <property type="entry name" value="Transferase(Phosphotransferase) domain 1"/>
    <property type="match status" value="1"/>
</dbReference>
<evidence type="ECO:0000256" key="1">
    <source>
        <dbReference type="ARBA" id="ARBA00008867"/>
    </source>
</evidence>
<dbReference type="GO" id="GO:0004674">
    <property type="term" value="F:protein serine/threonine kinase activity"/>
    <property type="evidence" value="ECO:0007669"/>
    <property type="project" value="UniProtKB-KW"/>
</dbReference>
<comment type="similarity">
    <text evidence="1">Belongs to the protein kinase superfamily. CMGC Ser/Thr protein kinase family. MNB/DYRK subfamily.</text>
</comment>
<dbReference type="GO" id="GO:0005856">
    <property type="term" value="C:cytoskeleton"/>
    <property type="evidence" value="ECO:0007669"/>
    <property type="project" value="TreeGrafter"/>
</dbReference>
<evidence type="ECO:0000313" key="14">
    <source>
        <dbReference type="EMBL" id="CAG9312801.1"/>
    </source>
</evidence>
<feature type="compositionally biased region" description="Pro residues" evidence="12">
    <location>
        <begin position="262"/>
        <end position="275"/>
    </location>
</feature>
<dbReference type="InterPro" id="IPR017441">
    <property type="entry name" value="Protein_kinase_ATP_BS"/>
</dbReference>
<evidence type="ECO:0000256" key="8">
    <source>
        <dbReference type="ARBA" id="ARBA00049003"/>
    </source>
</evidence>
<dbReference type="EC" id="2.7.12.1" evidence="2"/>
<dbReference type="InterPro" id="IPR000719">
    <property type="entry name" value="Prot_kinase_dom"/>
</dbReference>
<dbReference type="Gene3D" id="3.30.200.20">
    <property type="entry name" value="Phosphorylase Kinase, domain 1"/>
    <property type="match status" value="1"/>
</dbReference>
<dbReference type="SUPFAM" id="SSF56112">
    <property type="entry name" value="Protein kinase-like (PK-like)"/>
    <property type="match status" value="1"/>
</dbReference>
<keyword evidence="3" id="KW-0723">Serine/threonine-protein kinase</keyword>
<keyword evidence="15" id="KW-1185">Reference proteome</keyword>
<dbReference type="PROSITE" id="PS00107">
    <property type="entry name" value="PROTEIN_KINASE_ATP"/>
    <property type="match status" value="1"/>
</dbReference>
<evidence type="ECO:0000256" key="11">
    <source>
        <dbReference type="PROSITE-ProRule" id="PRU10141"/>
    </source>
</evidence>
<evidence type="ECO:0000256" key="7">
    <source>
        <dbReference type="ARBA" id="ARBA00022840"/>
    </source>
</evidence>
<evidence type="ECO:0000313" key="15">
    <source>
        <dbReference type="Proteomes" id="UP001162131"/>
    </source>
</evidence>
<dbReference type="EMBL" id="CAJZBQ010000009">
    <property type="protein sequence ID" value="CAG9312801.1"/>
    <property type="molecule type" value="Genomic_DNA"/>
</dbReference>
<dbReference type="CDD" id="cd14210">
    <property type="entry name" value="PKc_DYRK"/>
    <property type="match status" value="1"/>
</dbReference>
<dbReference type="PROSITE" id="PS00108">
    <property type="entry name" value="PROTEIN_KINASE_ST"/>
    <property type="match status" value="1"/>
</dbReference>
<feature type="compositionally biased region" description="Low complexity" evidence="12">
    <location>
        <begin position="225"/>
        <end position="247"/>
    </location>
</feature>
<evidence type="ECO:0000256" key="10">
    <source>
        <dbReference type="ARBA" id="ARBA00051680"/>
    </source>
</evidence>
<accession>A0AAU9IHW4</accession>
<dbReference type="Proteomes" id="UP001162131">
    <property type="component" value="Unassembled WGS sequence"/>
</dbReference>
<feature type="binding site" evidence="11">
    <location>
        <position position="424"/>
    </location>
    <ligand>
        <name>ATP</name>
        <dbReference type="ChEBI" id="CHEBI:30616"/>
    </ligand>
</feature>
<dbReference type="PROSITE" id="PS50011">
    <property type="entry name" value="PROTEIN_KINASE_DOM"/>
    <property type="match status" value="1"/>
</dbReference>
<dbReference type="SMART" id="SM00220">
    <property type="entry name" value="S_TKc"/>
    <property type="match status" value="1"/>
</dbReference>
<dbReference type="AlphaFoldDB" id="A0AAU9IHW4"/>
<comment type="catalytic activity">
    <reaction evidence="9">
        <text>L-threonyl-[protein] + ATP = O-phospho-L-threonyl-[protein] + ADP + H(+)</text>
        <dbReference type="Rhea" id="RHEA:46608"/>
        <dbReference type="Rhea" id="RHEA-COMP:11060"/>
        <dbReference type="Rhea" id="RHEA-COMP:11605"/>
        <dbReference type="ChEBI" id="CHEBI:15378"/>
        <dbReference type="ChEBI" id="CHEBI:30013"/>
        <dbReference type="ChEBI" id="CHEBI:30616"/>
        <dbReference type="ChEBI" id="CHEBI:61977"/>
        <dbReference type="ChEBI" id="CHEBI:456216"/>
        <dbReference type="EC" id="2.7.12.1"/>
    </reaction>
</comment>
<protein>
    <recommendedName>
        <fullName evidence="2">dual-specificity kinase</fullName>
        <ecNumber evidence="2">2.7.12.1</ecNumber>
    </recommendedName>
</protein>
<dbReference type="InterPro" id="IPR008271">
    <property type="entry name" value="Ser/Thr_kinase_AS"/>
</dbReference>
<dbReference type="InterPro" id="IPR011009">
    <property type="entry name" value="Kinase-like_dom_sf"/>
</dbReference>
<keyword evidence="4" id="KW-0808">Transferase</keyword>
<evidence type="ECO:0000256" key="5">
    <source>
        <dbReference type="ARBA" id="ARBA00022741"/>
    </source>
</evidence>
<keyword evidence="5 11" id="KW-0547">Nucleotide-binding</keyword>
<evidence type="ECO:0000256" key="2">
    <source>
        <dbReference type="ARBA" id="ARBA00013203"/>
    </source>
</evidence>
<gene>
    <name evidence="14" type="ORF">BSTOLATCC_MIC7593</name>
</gene>
<dbReference type="Gene3D" id="3.30.10.30">
    <property type="entry name" value="DYRK"/>
    <property type="match status" value="1"/>
</dbReference>
<dbReference type="PANTHER" id="PTHR24058:SF22">
    <property type="entry name" value="DUAL SPECIFICITY TYROSINE-PHOSPHORYLATION-REGULATED KINASE 4"/>
    <property type="match status" value="1"/>
</dbReference>
<dbReference type="PANTHER" id="PTHR24058">
    <property type="entry name" value="DUAL SPECIFICITY PROTEIN KINASE"/>
    <property type="match status" value="1"/>
</dbReference>
<feature type="compositionally biased region" description="Low complexity" evidence="12">
    <location>
        <begin position="296"/>
        <end position="311"/>
    </location>
</feature>
<feature type="compositionally biased region" description="Basic and acidic residues" evidence="12">
    <location>
        <begin position="140"/>
        <end position="149"/>
    </location>
</feature>
<feature type="region of interest" description="Disordered" evidence="12">
    <location>
        <begin position="116"/>
        <end position="317"/>
    </location>
</feature>
<evidence type="ECO:0000256" key="6">
    <source>
        <dbReference type="ARBA" id="ARBA00022777"/>
    </source>
</evidence>
<feature type="domain" description="Protein kinase" evidence="13">
    <location>
        <begin position="395"/>
        <end position="691"/>
    </location>
</feature>
<sequence>MTSPKPKLNLKSGSASEETKFHKLTISELTSRLHKAQQKISSDNTTKKPATSVVSPRNSLKSAVSPSTKASQAAPQAKKPATPQFKSPQPAKKESTNGNTLNISATLKALDISGALKRLTPSPSQPAKDKLVSKQPSQSPKKEMPKGRSSDISLNLKKLGPSPSMPSMDKLTQNSPRSPRKEPASGSDTSRSLKVVTSAPSMSAIDKLMPKKSLSPKQPVKKADLSASLTSKATTSSSPQLTPSSPQQAPPSPQQASSTPQQAPPTPQPAQPSPQPGQSTPQPAQSSPQPPPSPLLTPTTPQSAQPSMPQQRISEDPQTKFDSMALPLSAPVAYRLFKYFLSTFEHTEILEYKEIYCLGLKCQKLQTYGVSFNNGFDDENGDYNVVIGDHLGYRYEVIEILGKGSFGQVVKVFDNKLKEFLAMKIIRNKVKFTKQAEDEVRILKLVRDNDPKDSYNVVHMKDFFMFRKHLCMGFEVLSSNLYDLLKTANFGGVNISIVRKIGFQIVQALKLLKTLDLIHCDLKPENILLKPDGSNDIKLIDFGSACFVNGKVFTYIQSRFYRAPEIVLGVDYNEAIDIWSLGCIIFELYTGYPLFPGENETDLLLCMMEVLGIPPEKFLEKASRKRMFFDARNAPRIVPNSRGKKRNPGSKSIPELLAGAEPHFINFVERCLTWYPNNRLTVDEAVSHPFFKEPIKRVRSQRPNPNNLNHNRKTSLGDHNPAPALKYNPLFPKNTPHTTKAADKGFTFN</sequence>
<keyword evidence="7 11" id="KW-0067">ATP-binding</keyword>
<evidence type="ECO:0000256" key="3">
    <source>
        <dbReference type="ARBA" id="ARBA00022527"/>
    </source>
</evidence>
<dbReference type="GO" id="GO:0004712">
    <property type="term" value="F:protein serine/threonine/tyrosine kinase activity"/>
    <property type="evidence" value="ECO:0007669"/>
    <property type="project" value="UniProtKB-EC"/>
</dbReference>
<feature type="region of interest" description="Disordered" evidence="12">
    <location>
        <begin position="32"/>
        <end position="102"/>
    </location>
</feature>
<comment type="catalytic activity">
    <reaction evidence="10">
        <text>L-tyrosyl-[protein] + ATP = O-phospho-L-tyrosyl-[protein] + ADP + H(+)</text>
        <dbReference type="Rhea" id="RHEA:10596"/>
        <dbReference type="Rhea" id="RHEA-COMP:10136"/>
        <dbReference type="Rhea" id="RHEA-COMP:20101"/>
        <dbReference type="ChEBI" id="CHEBI:15378"/>
        <dbReference type="ChEBI" id="CHEBI:30616"/>
        <dbReference type="ChEBI" id="CHEBI:46858"/>
        <dbReference type="ChEBI" id="CHEBI:61978"/>
        <dbReference type="ChEBI" id="CHEBI:456216"/>
        <dbReference type="EC" id="2.7.12.1"/>
    </reaction>
</comment>
<dbReference type="GO" id="GO:0005524">
    <property type="term" value="F:ATP binding"/>
    <property type="evidence" value="ECO:0007669"/>
    <property type="project" value="UniProtKB-UniRule"/>
</dbReference>
<proteinExistence type="inferred from homology"/>
<reference evidence="14" key="1">
    <citation type="submission" date="2021-09" db="EMBL/GenBank/DDBJ databases">
        <authorList>
            <consortium name="AG Swart"/>
            <person name="Singh M."/>
            <person name="Singh A."/>
            <person name="Seah K."/>
            <person name="Emmerich C."/>
        </authorList>
    </citation>
    <scope>NUCLEOTIDE SEQUENCE</scope>
    <source>
        <strain evidence="14">ATCC30299</strain>
    </source>
</reference>